<dbReference type="InterPro" id="IPR035892">
    <property type="entry name" value="C2_domain_sf"/>
</dbReference>
<dbReference type="InterPro" id="IPR045052">
    <property type="entry name" value="Copine"/>
</dbReference>
<dbReference type="SMART" id="SM00239">
    <property type="entry name" value="C2"/>
    <property type="match status" value="1"/>
</dbReference>
<dbReference type="STRING" id="1133849.O3I_010790"/>
<dbReference type="EMBL" id="CP003876">
    <property type="protein sequence ID" value="AFU00119.1"/>
    <property type="molecule type" value="Genomic_DNA"/>
</dbReference>
<dbReference type="eggNOG" id="COG5038">
    <property type="taxonomic scope" value="Bacteria"/>
</dbReference>
<accession>K0ESM7</accession>
<dbReference type="Gene3D" id="2.60.40.150">
    <property type="entry name" value="C2 domain"/>
    <property type="match status" value="1"/>
</dbReference>
<organism evidence="2 3">
    <name type="scientific">Nocardia brasiliensis (strain ATCC 700358 / HUJEG-1)</name>
    <dbReference type="NCBI Taxonomy" id="1133849"/>
    <lineage>
        <taxon>Bacteria</taxon>
        <taxon>Bacillati</taxon>
        <taxon>Actinomycetota</taxon>
        <taxon>Actinomycetes</taxon>
        <taxon>Mycobacteriales</taxon>
        <taxon>Nocardiaceae</taxon>
        <taxon>Nocardia</taxon>
    </lineage>
</organism>
<evidence type="ECO:0000259" key="1">
    <source>
        <dbReference type="PROSITE" id="PS50004"/>
    </source>
</evidence>
<dbReference type="Pfam" id="PF00168">
    <property type="entry name" value="C2"/>
    <property type="match status" value="1"/>
</dbReference>
<dbReference type="HOGENOM" id="CLU_1873264_0_0_11"/>
<dbReference type="SUPFAM" id="SSF49562">
    <property type="entry name" value="C2 domain (Calcium/lipid-binding domain, CaLB)"/>
    <property type="match status" value="1"/>
</dbReference>
<feature type="domain" description="C2" evidence="1">
    <location>
        <begin position="9"/>
        <end position="125"/>
    </location>
</feature>
<dbReference type="GO" id="GO:0005886">
    <property type="term" value="C:plasma membrane"/>
    <property type="evidence" value="ECO:0007669"/>
    <property type="project" value="TreeGrafter"/>
</dbReference>
<dbReference type="PROSITE" id="PS50004">
    <property type="entry name" value="C2"/>
    <property type="match status" value="1"/>
</dbReference>
<reference evidence="2 3" key="1">
    <citation type="journal article" date="2012" name="J. Bacteriol.">
        <title>Complete genome sequence of Nocardia brasiliensis HUJEG-1.</title>
        <authorList>
            <person name="Vera-Cabrera L."/>
            <person name="Ortiz-Lopez R."/>
            <person name="Elizondo-Gonzalez R."/>
            <person name="Perez-Maya A.A."/>
            <person name="Ocampo-Candiani J."/>
        </authorList>
    </citation>
    <scope>NUCLEOTIDE SEQUENCE [LARGE SCALE GENOMIC DNA]</scope>
    <source>
        <strain evidence="3">ATCC 700358</strain>
    </source>
</reference>
<dbReference type="KEGG" id="nbr:O3I_010790"/>
<dbReference type="PANTHER" id="PTHR10857:SF106">
    <property type="entry name" value="C2 DOMAIN-CONTAINING PROTEIN"/>
    <property type="match status" value="1"/>
</dbReference>
<name>K0ESM7_NOCB7</name>
<dbReference type="InterPro" id="IPR000008">
    <property type="entry name" value="C2_dom"/>
</dbReference>
<evidence type="ECO:0000313" key="3">
    <source>
        <dbReference type="Proteomes" id="UP000006304"/>
    </source>
</evidence>
<protein>
    <recommendedName>
        <fullName evidence="1">C2 domain-containing protein</fullName>
    </recommendedName>
</protein>
<proteinExistence type="predicted"/>
<dbReference type="GO" id="GO:0005544">
    <property type="term" value="F:calcium-dependent phospholipid binding"/>
    <property type="evidence" value="ECO:0007669"/>
    <property type="project" value="InterPro"/>
</dbReference>
<gene>
    <name evidence="2" type="ORF">O3I_010790</name>
</gene>
<dbReference type="Proteomes" id="UP000006304">
    <property type="component" value="Chromosome"/>
</dbReference>
<dbReference type="PANTHER" id="PTHR10857">
    <property type="entry name" value="COPINE"/>
    <property type="match status" value="1"/>
</dbReference>
<keyword evidence="3" id="KW-1185">Reference proteome</keyword>
<dbReference type="AlphaFoldDB" id="K0ESM7"/>
<evidence type="ECO:0000313" key="2">
    <source>
        <dbReference type="EMBL" id="AFU00119.1"/>
    </source>
</evidence>
<dbReference type="GO" id="GO:0071277">
    <property type="term" value="P:cellular response to calcium ion"/>
    <property type="evidence" value="ECO:0007669"/>
    <property type="project" value="TreeGrafter"/>
</dbReference>
<sequence>MIVWFLAAELGTYSLAQETVMAEINLVLSAQDLPDTDTVGETDPYLKLYVQRAGSWVLATMTEIQKNNLNPRYAPCVVDVGDGEGSALRIEVWDHDRMGSDELVGKAELSVSEFLRAGGNVTLSLPGGGRITVVRE</sequence>